<dbReference type="Pfam" id="PF08286">
    <property type="entry name" value="Spc24"/>
    <property type="match status" value="1"/>
</dbReference>
<dbReference type="GeneID" id="28725093"/>
<feature type="coiled-coil region" evidence="11">
    <location>
        <begin position="101"/>
        <end position="135"/>
    </location>
</feature>
<dbReference type="PANTHER" id="PTHR22142">
    <property type="match status" value="1"/>
</dbReference>
<proteinExistence type="inferred from homology"/>
<dbReference type="STRING" id="45286.A0A0X8HUK4"/>
<dbReference type="InterPro" id="IPR013252">
    <property type="entry name" value="Ndc80_Spc24"/>
</dbReference>
<dbReference type="OrthoDB" id="3344830at2759"/>
<dbReference type="GO" id="GO:0031262">
    <property type="term" value="C:Ndc80 complex"/>
    <property type="evidence" value="ECO:0007669"/>
    <property type="project" value="TreeGrafter"/>
</dbReference>
<dbReference type="Gene3D" id="3.30.160.430">
    <property type="match status" value="1"/>
</dbReference>
<dbReference type="SUPFAM" id="SSF143026">
    <property type="entry name" value="Kinetochore globular domain"/>
    <property type="match status" value="1"/>
</dbReference>
<sequence length="220" mass="24927">MLLQNPKETMPMMDAHELPSDMLEDPASLLRQTRENFSISHDLQLLTATEENLKQITHRTQQLQAKHSQELLSLEKRLADKLKATEAMRSIQLSQSQQLDSLSQSQELVSLSKELELLEQQLAQMHNDLEEGISRLLETSEPSSNLNLGYSSESNKEPQPPGESANVLKLQLYSSLGVILDIDNSQVLIEKDPNSGIDLIPLDDNSISAYYRTKYVWDRI</sequence>
<reference evidence="13 14" key="1">
    <citation type="submission" date="2016-01" db="EMBL/GenBank/DDBJ databases">
        <title>Genome sequence of the yeast Holleya sinecauda.</title>
        <authorList>
            <person name="Dietrich F.S."/>
        </authorList>
    </citation>
    <scope>NUCLEOTIDE SEQUENCE [LARGE SCALE GENOMIC DNA]</scope>
    <source>
        <strain evidence="13 14">ATCC 58844</strain>
    </source>
</reference>
<evidence type="ECO:0000256" key="1">
    <source>
        <dbReference type="ARBA" id="ARBA00007804"/>
    </source>
</evidence>
<comment type="similarity">
    <text evidence="1 10">Belongs to the SPC24 family.</text>
</comment>
<keyword evidence="7 10" id="KW-0539">Nucleus</keyword>
<dbReference type="GO" id="GO:0007059">
    <property type="term" value="P:chromosome segregation"/>
    <property type="evidence" value="ECO:0007669"/>
    <property type="project" value="TreeGrafter"/>
</dbReference>
<dbReference type="InterPro" id="IPR038066">
    <property type="entry name" value="Spc24_Fungi_globular_sf"/>
</dbReference>
<keyword evidence="4 10" id="KW-0498">Mitosis</keyword>
<evidence type="ECO:0000256" key="4">
    <source>
        <dbReference type="ARBA" id="ARBA00022776"/>
    </source>
</evidence>
<keyword evidence="5 10" id="KW-0995">Kinetochore</keyword>
<dbReference type="GO" id="GO:0051301">
    <property type="term" value="P:cell division"/>
    <property type="evidence" value="ECO:0007669"/>
    <property type="project" value="UniProtKB-UniRule"/>
</dbReference>
<name>A0A0X8HUK4_9SACH</name>
<evidence type="ECO:0000256" key="2">
    <source>
        <dbReference type="ARBA" id="ARBA00022454"/>
    </source>
</evidence>
<keyword evidence="6 11" id="KW-0175">Coiled coil</keyword>
<evidence type="ECO:0000256" key="3">
    <source>
        <dbReference type="ARBA" id="ARBA00022618"/>
    </source>
</evidence>
<evidence type="ECO:0000313" key="13">
    <source>
        <dbReference type="EMBL" id="AMD21786.1"/>
    </source>
</evidence>
<dbReference type="CDD" id="cd11565">
    <property type="entry name" value="RWD_Spc24"/>
    <property type="match status" value="1"/>
</dbReference>
<dbReference type="PANTHER" id="PTHR22142:SF2">
    <property type="entry name" value="KINETOCHORE PROTEIN SPC24"/>
    <property type="match status" value="1"/>
</dbReference>
<dbReference type="AlphaFoldDB" id="A0A0X8HUK4"/>
<keyword evidence="14" id="KW-1185">Reference proteome</keyword>
<dbReference type="GO" id="GO:0005634">
    <property type="term" value="C:nucleus"/>
    <property type="evidence" value="ECO:0007669"/>
    <property type="project" value="UniProtKB-SubCell"/>
</dbReference>
<feature type="region of interest" description="Disordered" evidence="12">
    <location>
        <begin position="144"/>
        <end position="164"/>
    </location>
</feature>
<comment type="function">
    <text evidence="10">Acts as a component of the essential kinetochore-associated NDC80 complex, which is required for chromosome segregation and spindle checkpoint activity.</text>
</comment>
<keyword evidence="9 10" id="KW-0137">Centromere</keyword>
<organism evidence="13 14">
    <name type="scientific">Eremothecium sinecaudum</name>
    <dbReference type="NCBI Taxonomy" id="45286"/>
    <lineage>
        <taxon>Eukaryota</taxon>
        <taxon>Fungi</taxon>
        <taxon>Dikarya</taxon>
        <taxon>Ascomycota</taxon>
        <taxon>Saccharomycotina</taxon>
        <taxon>Saccharomycetes</taxon>
        <taxon>Saccharomycetales</taxon>
        <taxon>Saccharomycetaceae</taxon>
        <taxon>Eremothecium</taxon>
    </lineage>
</organism>
<evidence type="ECO:0000313" key="14">
    <source>
        <dbReference type="Proteomes" id="UP000243052"/>
    </source>
</evidence>
<keyword evidence="2 10" id="KW-0158">Chromosome</keyword>
<gene>
    <name evidence="13" type="ORF">AW171_hschr63759</name>
</gene>
<evidence type="ECO:0000256" key="5">
    <source>
        <dbReference type="ARBA" id="ARBA00022838"/>
    </source>
</evidence>
<evidence type="ECO:0000256" key="6">
    <source>
        <dbReference type="ARBA" id="ARBA00023054"/>
    </source>
</evidence>
<dbReference type="GO" id="GO:0008017">
    <property type="term" value="F:microtubule binding"/>
    <property type="evidence" value="ECO:0007669"/>
    <property type="project" value="TreeGrafter"/>
</dbReference>
<evidence type="ECO:0000256" key="11">
    <source>
        <dbReference type="SAM" id="Coils"/>
    </source>
</evidence>
<protein>
    <recommendedName>
        <fullName evidence="10">Kinetochore protein Spc24</fullName>
    </recommendedName>
</protein>
<comment type="subunit">
    <text evidence="10">Component of the NDC80 complex.</text>
</comment>
<accession>A0A0X8HUK4</accession>
<dbReference type="RefSeq" id="XP_017988782.1">
    <property type="nucleotide sequence ID" value="XM_018133092.1"/>
</dbReference>
<dbReference type="EMBL" id="CP014246">
    <property type="protein sequence ID" value="AMD21786.1"/>
    <property type="molecule type" value="Genomic_DNA"/>
</dbReference>
<evidence type="ECO:0000256" key="9">
    <source>
        <dbReference type="ARBA" id="ARBA00023328"/>
    </source>
</evidence>
<keyword evidence="8 10" id="KW-0131">Cell cycle</keyword>
<evidence type="ECO:0000256" key="7">
    <source>
        <dbReference type="ARBA" id="ARBA00023242"/>
    </source>
</evidence>
<feature type="compositionally biased region" description="Polar residues" evidence="12">
    <location>
        <begin position="144"/>
        <end position="153"/>
    </location>
</feature>
<evidence type="ECO:0000256" key="12">
    <source>
        <dbReference type="SAM" id="MobiDB-lite"/>
    </source>
</evidence>
<comment type="subcellular location">
    <subcellularLocation>
        <location evidence="10">Nucleus</location>
    </subcellularLocation>
    <subcellularLocation>
        <location evidence="10">Chromosome</location>
        <location evidence="10">Centromere</location>
        <location evidence="10">Kinetochore</location>
    </subcellularLocation>
</comment>
<dbReference type="Proteomes" id="UP000243052">
    <property type="component" value="Chromosome vi"/>
</dbReference>
<keyword evidence="3 10" id="KW-0132">Cell division</keyword>
<evidence type="ECO:0000256" key="10">
    <source>
        <dbReference type="RuleBase" id="RU368011"/>
    </source>
</evidence>
<evidence type="ECO:0000256" key="8">
    <source>
        <dbReference type="ARBA" id="ARBA00023306"/>
    </source>
</evidence>